<keyword evidence="2" id="KW-1185">Reference proteome</keyword>
<protein>
    <submittedName>
        <fullName evidence="1">Uncharacterized protein</fullName>
    </submittedName>
</protein>
<organism evidence="1 2">
    <name type="scientific">Flavobacterium frigoris (strain PS1)</name>
    <dbReference type="NCBI Taxonomy" id="1086011"/>
    <lineage>
        <taxon>Bacteria</taxon>
        <taxon>Pseudomonadati</taxon>
        <taxon>Bacteroidota</taxon>
        <taxon>Flavobacteriia</taxon>
        <taxon>Flavobacteriales</taxon>
        <taxon>Flavobacteriaceae</taxon>
        <taxon>Flavobacterium</taxon>
    </lineage>
</organism>
<evidence type="ECO:0000313" key="1">
    <source>
        <dbReference type="EMBL" id="EIA08917.1"/>
    </source>
</evidence>
<reference evidence="1 2" key="1">
    <citation type="journal article" date="2014" name="Acta Crystallogr. D">
        <title>Structure-based characterization and antifreeze properties of a hyperactive ice-binding protein from the Antarctic bacterium Flavobacterium frigoris PS1.</title>
        <authorList>
            <person name="Do H."/>
            <person name="Kim S.J."/>
            <person name="Kim H.J."/>
            <person name="Lee J.H."/>
        </authorList>
    </citation>
    <scope>NUCLEOTIDE SEQUENCE [LARGE SCALE GENOMIC DNA]</scope>
    <source>
        <strain evidence="1 2">PS1</strain>
    </source>
</reference>
<comment type="caution">
    <text evidence="1">The sequence shown here is derived from an EMBL/GenBank/DDBJ whole genome shotgun (WGS) entry which is preliminary data.</text>
</comment>
<name>H7FRD4_FLAFP</name>
<gene>
    <name evidence="1" type="ORF">HJ01_01683</name>
</gene>
<sequence length="37" mass="4316">MIAFFAIESIYSWKETKSEFLRGWNDGYNQPAATKTN</sequence>
<dbReference type="Proteomes" id="UP000005566">
    <property type="component" value="Unassembled WGS sequence"/>
</dbReference>
<proteinExistence type="predicted"/>
<accession>H7FRD4</accession>
<evidence type="ECO:0000313" key="2">
    <source>
        <dbReference type="Proteomes" id="UP000005566"/>
    </source>
</evidence>
<dbReference type="PATRIC" id="fig|1086011.3.peg.1644"/>
<dbReference type="EMBL" id="AHKF01000017">
    <property type="protein sequence ID" value="EIA08917.1"/>
    <property type="molecule type" value="Genomic_DNA"/>
</dbReference>
<dbReference type="AlphaFoldDB" id="H7FRD4"/>
<dbReference type="STRING" id="1086011.HJ01_01683"/>